<protein>
    <recommendedName>
        <fullName evidence="5">Fibronectin type-III domain-containing protein</fullName>
    </recommendedName>
</protein>
<keyword evidence="3" id="KW-0624">Polysaccharide degradation</keyword>
<feature type="chain" id="PRO_5046217917" description="Fibronectin type-III domain-containing protein" evidence="4">
    <location>
        <begin position="34"/>
        <end position="959"/>
    </location>
</feature>
<gene>
    <name evidence="6" type="ORF">GCM10022255_010160</name>
</gene>
<comment type="caution">
    <text evidence="6">The sequence shown here is derived from an EMBL/GenBank/DDBJ whole genome shotgun (WGS) entry which is preliminary data.</text>
</comment>
<dbReference type="Gene3D" id="3.60.21.10">
    <property type="match status" value="1"/>
</dbReference>
<evidence type="ECO:0000313" key="7">
    <source>
        <dbReference type="Proteomes" id="UP001500620"/>
    </source>
</evidence>
<name>A0ABP8CYK2_9ACTN</name>
<dbReference type="CDD" id="cd00063">
    <property type="entry name" value="FN3"/>
    <property type="match status" value="3"/>
</dbReference>
<feature type="domain" description="Fibronectin type-III" evidence="5">
    <location>
        <begin position="594"/>
        <end position="679"/>
    </location>
</feature>
<keyword evidence="1 4" id="KW-0732">Signal</keyword>
<dbReference type="PROSITE" id="PS50853">
    <property type="entry name" value="FN3"/>
    <property type="match status" value="2"/>
</dbReference>
<keyword evidence="2" id="KW-0326">Glycosidase</keyword>
<dbReference type="PANTHER" id="PTHR22953">
    <property type="entry name" value="ACID PHOSPHATASE RELATED"/>
    <property type="match status" value="1"/>
</dbReference>
<dbReference type="SMART" id="SM00060">
    <property type="entry name" value="FN3"/>
    <property type="match status" value="4"/>
</dbReference>
<dbReference type="RefSeq" id="WP_345121730.1">
    <property type="nucleotide sequence ID" value="NZ_BAABAT010000002.1"/>
</dbReference>
<keyword evidence="7" id="KW-1185">Reference proteome</keyword>
<dbReference type="InterPro" id="IPR013320">
    <property type="entry name" value="ConA-like_dom_sf"/>
</dbReference>
<evidence type="ECO:0000313" key="6">
    <source>
        <dbReference type="EMBL" id="GAA4244960.1"/>
    </source>
</evidence>
<organism evidence="6 7">
    <name type="scientific">Dactylosporangium darangshiense</name>
    <dbReference type="NCBI Taxonomy" id="579108"/>
    <lineage>
        <taxon>Bacteria</taxon>
        <taxon>Bacillati</taxon>
        <taxon>Actinomycetota</taxon>
        <taxon>Actinomycetes</taxon>
        <taxon>Micromonosporales</taxon>
        <taxon>Micromonosporaceae</taxon>
        <taxon>Dactylosporangium</taxon>
    </lineage>
</organism>
<dbReference type="InterPro" id="IPR015914">
    <property type="entry name" value="PAPs_N"/>
</dbReference>
<dbReference type="Pfam" id="PF16656">
    <property type="entry name" value="Pur_ac_phosph_N"/>
    <property type="match status" value="1"/>
</dbReference>
<evidence type="ECO:0000256" key="2">
    <source>
        <dbReference type="ARBA" id="ARBA00023295"/>
    </source>
</evidence>
<dbReference type="InterPro" id="IPR029052">
    <property type="entry name" value="Metallo-depent_PP-like"/>
</dbReference>
<dbReference type="SUPFAM" id="SSF49265">
    <property type="entry name" value="Fibronectin type III"/>
    <property type="match status" value="2"/>
</dbReference>
<reference evidence="7" key="1">
    <citation type="journal article" date="2019" name="Int. J. Syst. Evol. Microbiol.">
        <title>The Global Catalogue of Microorganisms (GCM) 10K type strain sequencing project: providing services to taxonomists for standard genome sequencing and annotation.</title>
        <authorList>
            <consortium name="The Broad Institute Genomics Platform"/>
            <consortium name="The Broad Institute Genome Sequencing Center for Infectious Disease"/>
            <person name="Wu L."/>
            <person name="Ma J."/>
        </authorList>
    </citation>
    <scope>NUCLEOTIDE SEQUENCE [LARGE SCALE GENOMIC DNA]</scope>
    <source>
        <strain evidence="7">JCM 17441</strain>
    </source>
</reference>
<evidence type="ECO:0000259" key="5">
    <source>
        <dbReference type="PROSITE" id="PS50853"/>
    </source>
</evidence>
<dbReference type="InterPro" id="IPR013783">
    <property type="entry name" value="Ig-like_fold"/>
</dbReference>
<keyword evidence="3" id="KW-0119">Carbohydrate metabolism</keyword>
<dbReference type="SUPFAM" id="SSF56300">
    <property type="entry name" value="Metallo-dependent phosphatases"/>
    <property type="match status" value="1"/>
</dbReference>
<dbReference type="Gene3D" id="2.60.120.200">
    <property type="match status" value="1"/>
</dbReference>
<accession>A0ABP8CYK2</accession>
<dbReference type="Proteomes" id="UP001500620">
    <property type="component" value="Unassembled WGS sequence"/>
</dbReference>
<dbReference type="PANTHER" id="PTHR22953:SF153">
    <property type="entry name" value="PURPLE ACID PHOSPHATASE"/>
    <property type="match status" value="1"/>
</dbReference>
<dbReference type="InterPro" id="IPR039331">
    <property type="entry name" value="PAPs-like"/>
</dbReference>
<proteinExistence type="predicted"/>
<evidence type="ECO:0000256" key="4">
    <source>
        <dbReference type="SAM" id="SignalP"/>
    </source>
</evidence>
<dbReference type="InterPro" id="IPR036116">
    <property type="entry name" value="FN3_sf"/>
</dbReference>
<dbReference type="SUPFAM" id="SSF49899">
    <property type="entry name" value="Concanavalin A-like lectins/glucanases"/>
    <property type="match status" value="1"/>
</dbReference>
<evidence type="ECO:0000256" key="3">
    <source>
        <dbReference type="ARBA" id="ARBA00023326"/>
    </source>
</evidence>
<feature type="domain" description="Fibronectin type-III" evidence="5">
    <location>
        <begin position="685"/>
        <end position="769"/>
    </location>
</feature>
<sequence>MSRSRWRLTRADQVLALVLGTALVSFAPATARAELPGADAQLARAPYLTDLTGTSVQVTWATTARSQGVVKFGQAGNCTASSVMSGALGSPITVNGATRYQSSIRVSGLQAGATYCYRVYSDAGTDLLGDNPSPSFTTLEPADSTKPFTFAVFGDWGDTTNGGVNDGTLNANQAGVLAQVGASGARFALQTGDLGYPSGSQTNFGDLQQAGVNVSAVFGPAYWAGPGQKVPLYTLSANHGRNANLLSTWPQSAVTAASGGVYDMVSYPSIAGTDPASYPTSYYAFSTGGVRFYLLDASWSDQNVGTATGGECGSHCAMYDIDHQAHWTPASAEYQWLQRDLAAHPSELKMAAFHFPLRSDDNSQPGSQYLQHTPGATGSLEKLLADGGVKLVFNGHSHSYQRQAGPPGGVFSYVTGGGGARLSSVSSCSPNDGYALGWSYSKQKGYACGAAPVPTSDAQVFHFVKVRVDGKRITVTPTDAQGRTFDVQTFDFGADSTAPSAPPGLTATKSGSTKVRLQWSAATDNVGVAAYDVYRDSQYLATVQSGGREYIDATAVVGTGYTYHVQARDLAGNTGSASVPYGNGTPTDTVPPAAPAGLTVTGTGTTTVSLSWSPSSDNVGVAGYDVLRNGAPVATVAGTGFGDVGLTPGTEYTYRVVARDAAGNASSPSAPVTVTTVADTSPPTAPGSLRSAGTTASQVTLQWSASTDNVGVVRYDIRRNGAIIGTASGTRYTDTTVAPGTSYTYTVTAFDTAGNQATSAPVSVTTQLQGSVFYDGFETGDLGQWSPVSGLTVQGSIAHTGTNAARASGAGAVSYAYTTLSNTYQELWMQGWVFVASRETSVNLLGFRTSTGSSIVNVYIDASGRLSLRNNVGGTTTYGSTVVSPGAWHQVVLHAAVNGAASTVDVTLDGVAVPGLTLTGQNLGTAQICRLQIGESTAGRTYDVVLDDITVSSTPLTGT</sequence>
<dbReference type="InterPro" id="IPR003961">
    <property type="entry name" value="FN3_dom"/>
</dbReference>
<evidence type="ECO:0000256" key="1">
    <source>
        <dbReference type="ARBA" id="ARBA00022729"/>
    </source>
</evidence>
<dbReference type="Gene3D" id="2.60.40.380">
    <property type="entry name" value="Purple acid phosphatase-like, N-terminal"/>
    <property type="match status" value="1"/>
</dbReference>
<keyword evidence="2" id="KW-0378">Hydrolase</keyword>
<dbReference type="Pfam" id="PF00041">
    <property type="entry name" value="fn3"/>
    <property type="match status" value="2"/>
</dbReference>
<dbReference type="EMBL" id="BAABAT010000002">
    <property type="protein sequence ID" value="GAA4244960.1"/>
    <property type="molecule type" value="Genomic_DNA"/>
</dbReference>
<dbReference type="Gene3D" id="2.60.40.10">
    <property type="entry name" value="Immunoglobulins"/>
    <property type="match status" value="3"/>
</dbReference>
<feature type="signal peptide" evidence="4">
    <location>
        <begin position="1"/>
        <end position="33"/>
    </location>
</feature>